<sequence length="250" mass="28963">MLHQLERKLLLLAAFLFPLSLPALSQTVSTAATSNQTTQSYPVRLYREATKTESHLYNGPEYVDYRRASRDGHQYFLQDKSAPGNVRYDGSLYEDVPLLYDIVTHEVIVVSNGYLLQKLITEKVTAFEWQGHRFIRHVAPDSTVRGALPTGFYDVVYEGGTQLLINRSKLKEDKITDQKVIEVYTSNDRFFIKKDSAYYPVQRAASVYNIFSDKKKELKKFARTQKFSFKHRREEAIMALVRQYDLLKNS</sequence>
<organism evidence="2 3">
    <name type="scientific">Rufibacter sediminis</name>
    <dbReference type="NCBI Taxonomy" id="2762756"/>
    <lineage>
        <taxon>Bacteria</taxon>
        <taxon>Pseudomonadati</taxon>
        <taxon>Bacteroidota</taxon>
        <taxon>Cytophagia</taxon>
        <taxon>Cytophagales</taxon>
        <taxon>Hymenobacteraceae</taxon>
        <taxon>Rufibacter</taxon>
    </lineage>
</organism>
<proteinExistence type="predicted"/>
<name>A0ABR6VLU3_9BACT</name>
<dbReference type="EMBL" id="JACOAF010000001">
    <property type="protein sequence ID" value="MBC3538201.1"/>
    <property type="molecule type" value="Genomic_DNA"/>
</dbReference>
<feature type="chain" id="PRO_5047091195" evidence="1">
    <location>
        <begin position="26"/>
        <end position="250"/>
    </location>
</feature>
<comment type="caution">
    <text evidence="2">The sequence shown here is derived from an EMBL/GenBank/DDBJ whole genome shotgun (WGS) entry which is preliminary data.</text>
</comment>
<accession>A0ABR6VLU3</accession>
<keyword evidence="3" id="KW-1185">Reference proteome</keyword>
<dbReference type="Proteomes" id="UP000659698">
    <property type="component" value="Unassembled WGS sequence"/>
</dbReference>
<gene>
    <name evidence="2" type="ORF">H7U12_00825</name>
</gene>
<feature type="signal peptide" evidence="1">
    <location>
        <begin position="1"/>
        <end position="25"/>
    </location>
</feature>
<dbReference type="RefSeq" id="WP_186631383.1">
    <property type="nucleotide sequence ID" value="NZ_JACOAF010000001.1"/>
</dbReference>
<evidence type="ECO:0000313" key="2">
    <source>
        <dbReference type="EMBL" id="MBC3538201.1"/>
    </source>
</evidence>
<keyword evidence="1" id="KW-0732">Signal</keyword>
<protein>
    <submittedName>
        <fullName evidence="2">Uncharacterized protein</fullName>
    </submittedName>
</protein>
<evidence type="ECO:0000313" key="3">
    <source>
        <dbReference type="Proteomes" id="UP000659698"/>
    </source>
</evidence>
<evidence type="ECO:0000256" key="1">
    <source>
        <dbReference type="SAM" id="SignalP"/>
    </source>
</evidence>
<reference evidence="2 3" key="1">
    <citation type="journal article" date="2019" name="Int. J. Syst. Evol. Microbiol.">
        <title>Rufibacter sediminis sp. nov., isolated from freshwater lake sediment.</title>
        <authorList>
            <person name="Qu J.H."/>
            <person name="Zhang L.J."/>
            <person name="Fu Y.H."/>
            <person name="Li H.F."/>
        </authorList>
    </citation>
    <scope>NUCLEOTIDE SEQUENCE [LARGE SCALE GENOMIC DNA]</scope>
    <source>
        <strain evidence="2 3">H-1</strain>
    </source>
</reference>